<dbReference type="EMBL" id="JH159152">
    <property type="protein sequence ID" value="EGZ24754.1"/>
    <property type="molecule type" value="Genomic_DNA"/>
</dbReference>
<dbReference type="RefSeq" id="XP_009520042.1">
    <property type="nucleotide sequence ID" value="XM_009521747.1"/>
</dbReference>
<protein>
    <submittedName>
        <fullName evidence="1">Uncharacterized protein</fullName>
    </submittedName>
</protein>
<keyword evidence="2" id="KW-1185">Reference proteome</keyword>
<accession>G4YS53</accession>
<proteinExistence type="predicted"/>
<gene>
    <name evidence="1" type="ORF">PHYSODRAFT_344788</name>
</gene>
<evidence type="ECO:0000313" key="2">
    <source>
        <dbReference type="Proteomes" id="UP000002640"/>
    </source>
</evidence>
<dbReference type="GeneID" id="20648666"/>
<reference evidence="1 2" key="1">
    <citation type="journal article" date="2006" name="Science">
        <title>Phytophthora genome sequences uncover evolutionary origins and mechanisms of pathogenesis.</title>
        <authorList>
            <person name="Tyler B.M."/>
            <person name="Tripathy S."/>
            <person name="Zhang X."/>
            <person name="Dehal P."/>
            <person name="Jiang R.H."/>
            <person name="Aerts A."/>
            <person name="Arredondo F.D."/>
            <person name="Baxter L."/>
            <person name="Bensasson D."/>
            <person name="Beynon J.L."/>
            <person name="Chapman J."/>
            <person name="Damasceno C.M."/>
            <person name="Dorrance A.E."/>
            <person name="Dou D."/>
            <person name="Dickerman A.W."/>
            <person name="Dubchak I.L."/>
            <person name="Garbelotto M."/>
            <person name="Gijzen M."/>
            <person name="Gordon S.G."/>
            <person name="Govers F."/>
            <person name="Grunwald N.J."/>
            <person name="Huang W."/>
            <person name="Ivors K.L."/>
            <person name="Jones R.W."/>
            <person name="Kamoun S."/>
            <person name="Krampis K."/>
            <person name="Lamour K.H."/>
            <person name="Lee M.K."/>
            <person name="McDonald W.H."/>
            <person name="Medina M."/>
            <person name="Meijer H.J."/>
            <person name="Nordberg E.K."/>
            <person name="Maclean D.J."/>
            <person name="Ospina-Giraldo M.D."/>
            <person name="Morris P.F."/>
            <person name="Phuntumart V."/>
            <person name="Putnam N.H."/>
            <person name="Rash S."/>
            <person name="Rose J.K."/>
            <person name="Sakihama Y."/>
            <person name="Salamov A.A."/>
            <person name="Savidor A."/>
            <person name="Scheuring C.F."/>
            <person name="Smith B.M."/>
            <person name="Sobral B.W."/>
            <person name="Terry A."/>
            <person name="Torto-Alalibo T.A."/>
            <person name="Win J."/>
            <person name="Xu Z."/>
            <person name="Zhang H."/>
            <person name="Grigoriev I.V."/>
            <person name="Rokhsar D.S."/>
            <person name="Boore J.L."/>
        </authorList>
    </citation>
    <scope>NUCLEOTIDE SEQUENCE [LARGE SCALE GENOMIC DNA]</scope>
    <source>
        <strain evidence="1 2">P6497</strain>
    </source>
</reference>
<organism evidence="1 2">
    <name type="scientific">Phytophthora sojae (strain P6497)</name>
    <name type="common">Soybean stem and root rot agent</name>
    <name type="synonym">Phytophthora megasperma f. sp. glycines</name>
    <dbReference type="NCBI Taxonomy" id="1094619"/>
    <lineage>
        <taxon>Eukaryota</taxon>
        <taxon>Sar</taxon>
        <taxon>Stramenopiles</taxon>
        <taxon>Oomycota</taxon>
        <taxon>Peronosporomycetes</taxon>
        <taxon>Peronosporales</taxon>
        <taxon>Peronosporaceae</taxon>
        <taxon>Phytophthora</taxon>
    </lineage>
</organism>
<evidence type="ECO:0000313" key="1">
    <source>
        <dbReference type="EMBL" id="EGZ24754.1"/>
    </source>
</evidence>
<dbReference type="InParanoid" id="G4YS53"/>
<sequence>MTAIAALLWSALPDEELFATAQLSRGSVRYQRGSTEGRDSAVELMYALESSFRFGGQPEADGRELPQSFAPVFWPTDATFGLFARKDDAHSSPCFTLGTWFSLSSPEQGVFQRGVLLGLQSEKCRKEGGRWPDFHCQHLASGYPHELVLPGGGSDAKGQQLESFQYYYPQSLQCCMCSPKRDVRVLVWMAHDVEKLDAEPRRLLRRGDAV</sequence>
<dbReference type="AlphaFoldDB" id="G4YS53"/>
<dbReference type="Proteomes" id="UP000002640">
    <property type="component" value="Unassembled WGS sequence"/>
</dbReference>
<name>G4YS53_PHYSP</name>
<dbReference type="KEGG" id="psoj:PHYSODRAFT_344788"/>